<dbReference type="AlphaFoldDB" id="E7G5A8"/>
<name>E7G5A8_9HELI</name>
<gene>
    <name evidence="1" type="ORF">HSUHS5_1191</name>
</gene>
<protein>
    <submittedName>
        <fullName evidence="1">Putative oxidoreductase complex Fe-S cluster</fullName>
    </submittedName>
</protein>
<sequence length="126" mass="14414">MRSFSFNPNACSACGARCCLGKRGYVFVSVDQMRAISAFLNLPFETFTLKYIRKVQNAYSLLEKPAHNLKDGWACVFLEEETKRCRIYPVRPKQCVTFPFWECFKSKQQLEKLAALCPGVVPFNGL</sequence>
<comment type="caution">
    <text evidence="1">The sequence shown here is derived from an EMBL/GenBank/DDBJ whole genome shotgun (WGS) entry which is preliminary data.</text>
</comment>
<dbReference type="Pfam" id="PF03692">
    <property type="entry name" value="CxxCxxCC"/>
    <property type="match status" value="1"/>
</dbReference>
<dbReference type="InterPro" id="IPR005358">
    <property type="entry name" value="Puta_zinc/iron-chelating_dom"/>
</dbReference>
<reference evidence="1 2" key="1">
    <citation type="journal article" date="2011" name="Vet. Res.">
        <title>Genome sequence of Helicobacter suis supports its role in gastric pathology.</title>
        <authorList>
            <person name="Vermoote M."/>
            <person name="Vandekerckhove T.T."/>
            <person name="Flahou B."/>
            <person name="Pasmans F."/>
            <person name="Smet A."/>
            <person name="De Groote D."/>
            <person name="Van Criekinge W."/>
            <person name="Ducatelle R."/>
            <person name="Haesebrouck F."/>
        </authorList>
    </citation>
    <scope>NUCLEOTIDE SEQUENCE [LARGE SCALE GENOMIC DNA]</scope>
    <source>
        <strain evidence="1 2">HS5</strain>
    </source>
</reference>
<dbReference type="Proteomes" id="UP000054093">
    <property type="component" value="Unassembled WGS sequence"/>
</dbReference>
<proteinExistence type="predicted"/>
<dbReference type="PANTHER" id="PTHR35866">
    <property type="entry name" value="PUTATIVE-RELATED"/>
    <property type="match status" value="1"/>
</dbReference>
<dbReference type="EMBL" id="ADHO01000259">
    <property type="protein sequence ID" value="EFX41473.1"/>
    <property type="molecule type" value="Genomic_DNA"/>
</dbReference>
<evidence type="ECO:0000313" key="1">
    <source>
        <dbReference type="EMBL" id="EFX41473.1"/>
    </source>
</evidence>
<dbReference type="GeneID" id="56929303"/>
<evidence type="ECO:0000313" key="2">
    <source>
        <dbReference type="Proteomes" id="UP000054093"/>
    </source>
</evidence>
<dbReference type="RefSeq" id="WP_006565365.1">
    <property type="nucleotide sequence ID" value="NZ_ADHO01000259.1"/>
</dbReference>
<dbReference type="PANTHER" id="PTHR35866:SF1">
    <property type="entry name" value="YKGJ FAMILY CYSTEINE CLUSTER PROTEIN"/>
    <property type="match status" value="1"/>
</dbReference>
<organism evidence="1 2">
    <name type="scientific">Helicobacter suis HS5</name>
    <dbReference type="NCBI Taxonomy" id="710394"/>
    <lineage>
        <taxon>Bacteria</taxon>
        <taxon>Pseudomonadati</taxon>
        <taxon>Campylobacterota</taxon>
        <taxon>Epsilonproteobacteria</taxon>
        <taxon>Campylobacterales</taxon>
        <taxon>Helicobacteraceae</taxon>
        <taxon>Helicobacter</taxon>
    </lineage>
</organism>
<accession>E7G5A8</accession>